<dbReference type="PANTHER" id="PTHR23264:SF19">
    <property type="entry name" value="CYTOSOLIC FE-S CLUSTER ASSEMBLY FACTOR NUBP2"/>
    <property type="match status" value="1"/>
</dbReference>
<protein>
    <submittedName>
        <fullName evidence="7">Cytosolic Fe-S cluster assembly factor NUBP2-like</fullName>
    </submittedName>
</protein>
<evidence type="ECO:0000256" key="4">
    <source>
        <dbReference type="ARBA" id="ARBA00022840"/>
    </source>
</evidence>
<dbReference type="InterPro" id="IPR019591">
    <property type="entry name" value="Mrp/NBP35_ATP-bd"/>
</dbReference>
<keyword evidence="1" id="KW-0004">4Fe-4S</keyword>
<evidence type="ECO:0000256" key="5">
    <source>
        <dbReference type="ARBA" id="ARBA00023004"/>
    </source>
</evidence>
<evidence type="ECO:0000256" key="3">
    <source>
        <dbReference type="ARBA" id="ARBA00022741"/>
    </source>
</evidence>
<dbReference type="SUPFAM" id="SSF52540">
    <property type="entry name" value="P-loop containing nucleoside triphosphate hydrolases"/>
    <property type="match status" value="1"/>
</dbReference>
<keyword evidence="6" id="KW-0411">Iron-sulfur</keyword>
<keyword evidence="2" id="KW-0479">Metal-binding</keyword>
<reference evidence="7" key="1">
    <citation type="journal article" date="2021" name="Sci. Adv.">
        <title>The American lobster genome reveals insights on longevity, neural, and immune adaptations.</title>
        <authorList>
            <person name="Polinski J.M."/>
            <person name="Zimin A.V."/>
            <person name="Clark K.F."/>
            <person name="Kohn A.B."/>
            <person name="Sadowski N."/>
            <person name="Timp W."/>
            <person name="Ptitsyn A."/>
            <person name="Khanna P."/>
            <person name="Romanova D.Y."/>
            <person name="Williams P."/>
            <person name="Greenwood S.J."/>
            <person name="Moroz L.L."/>
            <person name="Walt D.R."/>
            <person name="Bodnar A.G."/>
        </authorList>
    </citation>
    <scope>NUCLEOTIDE SEQUENCE</scope>
    <source>
        <strain evidence="7">GMGI-L3</strain>
    </source>
</reference>
<dbReference type="PANTHER" id="PTHR23264">
    <property type="entry name" value="NUCLEOTIDE-BINDING PROTEIN NBP35 YEAST -RELATED"/>
    <property type="match status" value="1"/>
</dbReference>
<keyword evidence="8" id="KW-1185">Reference proteome</keyword>
<dbReference type="GO" id="GO:0005829">
    <property type="term" value="C:cytosol"/>
    <property type="evidence" value="ECO:0007669"/>
    <property type="project" value="TreeGrafter"/>
</dbReference>
<evidence type="ECO:0000256" key="2">
    <source>
        <dbReference type="ARBA" id="ARBA00022723"/>
    </source>
</evidence>
<dbReference type="InterPro" id="IPR027417">
    <property type="entry name" value="P-loop_NTPase"/>
</dbReference>
<dbReference type="AlphaFoldDB" id="A0A8J5N6Z6"/>
<dbReference type="InterPro" id="IPR033756">
    <property type="entry name" value="YlxH/NBP35"/>
</dbReference>
<sequence>MVTPARSHGYTSQVSSLHQPGVIVTPARCRGYTSQVSWLHQPGVMVTPARCHRYTSQVSSLHQPGVIVTPARCHRYTSQVVHQPGVMVTPARCHRYTSQVSSLHQPGVMLHQPGVIVTPARCHRYTSQVSKAMIKQLLTSIAWDVDYLIIDTPPGTSDEHISVMENMREISFCRRTGINILGIIENMSGFVCPNCSECSNIFATGGGEQLADRAKVPFLGRVPIDPSLVRCTEEGLNYLDKFANSPVSQVYHSVVNKLLGNEAQEMEVEN</sequence>
<dbReference type="GO" id="GO:0046872">
    <property type="term" value="F:metal ion binding"/>
    <property type="evidence" value="ECO:0007669"/>
    <property type="project" value="UniProtKB-KW"/>
</dbReference>
<proteinExistence type="predicted"/>
<keyword evidence="4" id="KW-0067">ATP-binding</keyword>
<accession>A0A8J5N6Z6</accession>
<dbReference type="Gene3D" id="3.40.50.300">
    <property type="entry name" value="P-loop containing nucleotide triphosphate hydrolases"/>
    <property type="match status" value="1"/>
</dbReference>
<gene>
    <name evidence="7" type="primary">NUBP2-L</name>
    <name evidence="7" type="ORF">Hamer_G003207</name>
</gene>
<keyword evidence="5" id="KW-0408">Iron</keyword>
<dbReference type="GO" id="GO:0051539">
    <property type="term" value="F:4 iron, 4 sulfur cluster binding"/>
    <property type="evidence" value="ECO:0007669"/>
    <property type="project" value="UniProtKB-KW"/>
</dbReference>
<comment type="caution">
    <text evidence="7">The sequence shown here is derived from an EMBL/GenBank/DDBJ whole genome shotgun (WGS) entry which is preliminary data.</text>
</comment>
<dbReference type="GO" id="GO:0016226">
    <property type="term" value="P:iron-sulfur cluster assembly"/>
    <property type="evidence" value="ECO:0007669"/>
    <property type="project" value="InterPro"/>
</dbReference>
<dbReference type="GO" id="GO:0140663">
    <property type="term" value="F:ATP-dependent FeS chaperone activity"/>
    <property type="evidence" value="ECO:0007669"/>
    <property type="project" value="InterPro"/>
</dbReference>
<evidence type="ECO:0000256" key="1">
    <source>
        <dbReference type="ARBA" id="ARBA00022485"/>
    </source>
</evidence>
<name>A0A8J5N6Z6_HOMAM</name>
<organism evidence="7 8">
    <name type="scientific">Homarus americanus</name>
    <name type="common">American lobster</name>
    <dbReference type="NCBI Taxonomy" id="6706"/>
    <lineage>
        <taxon>Eukaryota</taxon>
        <taxon>Metazoa</taxon>
        <taxon>Ecdysozoa</taxon>
        <taxon>Arthropoda</taxon>
        <taxon>Crustacea</taxon>
        <taxon>Multicrustacea</taxon>
        <taxon>Malacostraca</taxon>
        <taxon>Eumalacostraca</taxon>
        <taxon>Eucarida</taxon>
        <taxon>Decapoda</taxon>
        <taxon>Pleocyemata</taxon>
        <taxon>Astacidea</taxon>
        <taxon>Nephropoidea</taxon>
        <taxon>Nephropidae</taxon>
        <taxon>Homarus</taxon>
    </lineage>
</organism>
<dbReference type="GO" id="GO:0005524">
    <property type="term" value="F:ATP binding"/>
    <property type="evidence" value="ECO:0007669"/>
    <property type="project" value="UniProtKB-KW"/>
</dbReference>
<keyword evidence="3" id="KW-0547">Nucleotide-binding</keyword>
<evidence type="ECO:0000313" key="8">
    <source>
        <dbReference type="Proteomes" id="UP000747542"/>
    </source>
</evidence>
<dbReference type="Proteomes" id="UP000747542">
    <property type="component" value="Unassembled WGS sequence"/>
</dbReference>
<evidence type="ECO:0000313" key="7">
    <source>
        <dbReference type="EMBL" id="KAG7174282.1"/>
    </source>
</evidence>
<dbReference type="Pfam" id="PF10609">
    <property type="entry name" value="ParA"/>
    <property type="match status" value="1"/>
</dbReference>
<evidence type="ECO:0000256" key="6">
    <source>
        <dbReference type="ARBA" id="ARBA00023014"/>
    </source>
</evidence>
<dbReference type="EMBL" id="JAHLQT010007678">
    <property type="protein sequence ID" value="KAG7174282.1"/>
    <property type="molecule type" value="Genomic_DNA"/>
</dbReference>